<evidence type="ECO:0000313" key="1">
    <source>
        <dbReference type="EMBL" id="JAD31504.1"/>
    </source>
</evidence>
<dbReference type="EMBL" id="GBRH01266391">
    <property type="protein sequence ID" value="JAD31504.1"/>
    <property type="molecule type" value="Transcribed_RNA"/>
</dbReference>
<dbReference type="AlphaFoldDB" id="A0A0A8YWK2"/>
<sequence length="48" mass="5285">MVVLGSVTGIGNARSKALIIPMVNTYDIDVHLIYLYIGTKVSNRVLCY</sequence>
<proteinExistence type="predicted"/>
<reference evidence="1" key="1">
    <citation type="submission" date="2014-09" db="EMBL/GenBank/DDBJ databases">
        <authorList>
            <person name="Magalhaes I.L.F."/>
            <person name="Oliveira U."/>
            <person name="Santos F.R."/>
            <person name="Vidigal T.H.D.A."/>
            <person name="Brescovit A.D."/>
            <person name="Santos A.J."/>
        </authorList>
    </citation>
    <scope>NUCLEOTIDE SEQUENCE</scope>
    <source>
        <tissue evidence="1">Shoot tissue taken approximately 20 cm above the soil surface</tissue>
    </source>
</reference>
<accession>A0A0A8YWK2</accession>
<organism evidence="1">
    <name type="scientific">Arundo donax</name>
    <name type="common">Giant reed</name>
    <name type="synonym">Donax arundinaceus</name>
    <dbReference type="NCBI Taxonomy" id="35708"/>
    <lineage>
        <taxon>Eukaryota</taxon>
        <taxon>Viridiplantae</taxon>
        <taxon>Streptophyta</taxon>
        <taxon>Embryophyta</taxon>
        <taxon>Tracheophyta</taxon>
        <taxon>Spermatophyta</taxon>
        <taxon>Magnoliopsida</taxon>
        <taxon>Liliopsida</taxon>
        <taxon>Poales</taxon>
        <taxon>Poaceae</taxon>
        <taxon>PACMAD clade</taxon>
        <taxon>Arundinoideae</taxon>
        <taxon>Arundineae</taxon>
        <taxon>Arundo</taxon>
    </lineage>
</organism>
<protein>
    <submittedName>
        <fullName evidence="1">Uncharacterized protein</fullName>
    </submittedName>
</protein>
<reference evidence="1" key="2">
    <citation type="journal article" date="2015" name="Data Brief">
        <title>Shoot transcriptome of the giant reed, Arundo donax.</title>
        <authorList>
            <person name="Barrero R.A."/>
            <person name="Guerrero F.D."/>
            <person name="Moolhuijzen P."/>
            <person name="Goolsby J.A."/>
            <person name="Tidwell J."/>
            <person name="Bellgard S.E."/>
            <person name="Bellgard M.I."/>
        </authorList>
    </citation>
    <scope>NUCLEOTIDE SEQUENCE</scope>
    <source>
        <tissue evidence="1">Shoot tissue taken approximately 20 cm above the soil surface</tissue>
    </source>
</reference>
<name>A0A0A8YWK2_ARUDO</name>